<feature type="domain" description="Major facilitator superfamily (MFS) profile" evidence="8">
    <location>
        <begin position="1"/>
        <end position="401"/>
    </location>
</feature>
<accession>A0ABU3DGD5</accession>
<dbReference type="Proteomes" id="UP001265259">
    <property type="component" value="Unassembled WGS sequence"/>
</dbReference>
<keyword evidence="2" id="KW-0813">Transport</keyword>
<feature type="transmembrane region" description="Helical" evidence="7">
    <location>
        <begin position="12"/>
        <end position="31"/>
    </location>
</feature>
<dbReference type="PROSITE" id="PS00216">
    <property type="entry name" value="SUGAR_TRANSPORT_1"/>
    <property type="match status" value="1"/>
</dbReference>
<sequence length="539" mass="58123">MTPPKSFAPFRTPGYSGYWLTGLAANFGWHIQLVGASWAMTTLGGTPQLVALVQTSVALPIMLFSLPSGAIADALGRRTTVIWAQAFTLVVSTILAVLAFMGMLTPWLLLVFTFLIGSGKALNNPGWQTRVSEIVAKDTLPQAIALNSVGFNITRSVGPAIGGVIVATVGAFAAFFVNAISNLGVLLVALRWEKMNAADRLPPEPVGSAMVAGLRYVIMSPGILLVMLRGTVFNFAAISVMALLPLVARDLLDGGPQVYGILLGAFGVGAIVSAFAASGLRAKMSLEAVVRAGFAVFAVAAALMAVSRSMPLTLFASALAGSSWLVTMSTFNTTVQLSAPRWVLSRCQSIYMTVAFGGNAFGSLFWGYVAGDLGVAAALYVSAAVLIVGIGVGFVFALRELDTYGLDPHRPWTPPQISLDMLPKSGPVITTIRYRIREQDVPRFLGLMAERRRHRFRDGARRWVLSRDMQDPEVWVERYKTATWIETQRHNQRRTVAGARVAEELRELHREGGRPEVHYELARQPVVPGDHAPIGHVDH</sequence>
<protein>
    <submittedName>
        <fullName evidence="9">MFS transporter</fullName>
    </submittedName>
</protein>
<feature type="transmembrane region" description="Helical" evidence="7">
    <location>
        <begin position="349"/>
        <end position="369"/>
    </location>
</feature>
<keyword evidence="6 7" id="KW-0472">Membrane</keyword>
<evidence type="ECO:0000256" key="4">
    <source>
        <dbReference type="ARBA" id="ARBA00022692"/>
    </source>
</evidence>
<dbReference type="InterPro" id="IPR005829">
    <property type="entry name" value="Sugar_transporter_CS"/>
</dbReference>
<dbReference type="RefSeq" id="WP_311689986.1">
    <property type="nucleotide sequence ID" value="NZ_JAVRHL010000002.1"/>
</dbReference>
<name>A0ABU3DGD5_9RHOB</name>
<dbReference type="EMBL" id="JAVRHL010000002">
    <property type="protein sequence ID" value="MDT0682212.1"/>
    <property type="molecule type" value="Genomic_DNA"/>
</dbReference>
<feature type="transmembrane region" description="Helical" evidence="7">
    <location>
        <begin position="51"/>
        <end position="75"/>
    </location>
</feature>
<feature type="transmembrane region" description="Helical" evidence="7">
    <location>
        <begin position="258"/>
        <end position="276"/>
    </location>
</feature>
<dbReference type="PANTHER" id="PTHR23513:SF11">
    <property type="entry name" value="STAPHYLOFERRIN A TRANSPORTER"/>
    <property type="match status" value="1"/>
</dbReference>
<dbReference type="InterPro" id="IPR020846">
    <property type="entry name" value="MFS_dom"/>
</dbReference>
<dbReference type="SUPFAM" id="SSF103473">
    <property type="entry name" value="MFS general substrate transporter"/>
    <property type="match status" value="1"/>
</dbReference>
<keyword evidence="3" id="KW-1003">Cell membrane</keyword>
<evidence type="ECO:0000256" key="6">
    <source>
        <dbReference type="ARBA" id="ARBA00023136"/>
    </source>
</evidence>
<feature type="transmembrane region" description="Helical" evidence="7">
    <location>
        <begin position="87"/>
        <end position="116"/>
    </location>
</feature>
<dbReference type="CDD" id="cd06173">
    <property type="entry name" value="MFS_MefA_like"/>
    <property type="match status" value="1"/>
</dbReference>
<feature type="transmembrane region" description="Helical" evidence="7">
    <location>
        <begin position="160"/>
        <end position="190"/>
    </location>
</feature>
<evidence type="ECO:0000256" key="7">
    <source>
        <dbReference type="SAM" id="Phobius"/>
    </source>
</evidence>
<keyword evidence="5 7" id="KW-1133">Transmembrane helix</keyword>
<evidence type="ECO:0000256" key="5">
    <source>
        <dbReference type="ARBA" id="ARBA00022989"/>
    </source>
</evidence>
<dbReference type="PROSITE" id="PS50850">
    <property type="entry name" value="MFS"/>
    <property type="match status" value="1"/>
</dbReference>
<keyword evidence="4 7" id="KW-0812">Transmembrane</keyword>
<reference evidence="9 10" key="1">
    <citation type="submission" date="2023-09" db="EMBL/GenBank/DDBJ databases">
        <authorList>
            <person name="Rey-Velasco X."/>
        </authorList>
    </citation>
    <scope>NUCLEOTIDE SEQUENCE [LARGE SCALE GENOMIC DNA]</scope>
    <source>
        <strain evidence="9 10">F158</strain>
    </source>
</reference>
<organism evidence="9 10">
    <name type="scientific">Tropicimonas omnivorans</name>
    <dbReference type="NCBI Taxonomy" id="3075590"/>
    <lineage>
        <taxon>Bacteria</taxon>
        <taxon>Pseudomonadati</taxon>
        <taxon>Pseudomonadota</taxon>
        <taxon>Alphaproteobacteria</taxon>
        <taxon>Rhodobacterales</taxon>
        <taxon>Roseobacteraceae</taxon>
        <taxon>Tropicimonas</taxon>
    </lineage>
</organism>
<gene>
    <name evidence="9" type="ORF">RM543_05915</name>
</gene>
<dbReference type="Pfam" id="PF05977">
    <property type="entry name" value="MFS_3"/>
    <property type="match status" value="1"/>
</dbReference>
<evidence type="ECO:0000313" key="10">
    <source>
        <dbReference type="Proteomes" id="UP001265259"/>
    </source>
</evidence>
<evidence type="ECO:0000256" key="2">
    <source>
        <dbReference type="ARBA" id="ARBA00022448"/>
    </source>
</evidence>
<evidence type="ECO:0000313" key="9">
    <source>
        <dbReference type="EMBL" id="MDT0682212.1"/>
    </source>
</evidence>
<feature type="transmembrane region" description="Helical" evidence="7">
    <location>
        <begin position="223"/>
        <end position="246"/>
    </location>
</feature>
<dbReference type="InterPro" id="IPR036259">
    <property type="entry name" value="MFS_trans_sf"/>
</dbReference>
<evidence type="ECO:0000259" key="8">
    <source>
        <dbReference type="PROSITE" id="PS50850"/>
    </source>
</evidence>
<feature type="transmembrane region" description="Helical" evidence="7">
    <location>
        <begin position="375"/>
        <end position="398"/>
    </location>
</feature>
<evidence type="ECO:0000256" key="3">
    <source>
        <dbReference type="ARBA" id="ARBA00022475"/>
    </source>
</evidence>
<comment type="caution">
    <text evidence="9">The sequence shown here is derived from an EMBL/GenBank/DDBJ whole genome shotgun (WGS) entry which is preliminary data.</text>
</comment>
<dbReference type="PANTHER" id="PTHR23513">
    <property type="entry name" value="INTEGRAL MEMBRANE EFFLUX PROTEIN-RELATED"/>
    <property type="match status" value="1"/>
</dbReference>
<dbReference type="InterPro" id="IPR010290">
    <property type="entry name" value="TM_effector"/>
</dbReference>
<comment type="subcellular location">
    <subcellularLocation>
        <location evidence="1">Cell membrane</location>
        <topology evidence="1">Multi-pass membrane protein</topology>
    </subcellularLocation>
</comment>
<keyword evidence="10" id="KW-1185">Reference proteome</keyword>
<evidence type="ECO:0000256" key="1">
    <source>
        <dbReference type="ARBA" id="ARBA00004651"/>
    </source>
</evidence>
<proteinExistence type="predicted"/>
<dbReference type="Gene3D" id="1.20.1250.20">
    <property type="entry name" value="MFS general substrate transporter like domains"/>
    <property type="match status" value="1"/>
</dbReference>
<feature type="transmembrane region" description="Helical" evidence="7">
    <location>
        <begin position="288"/>
        <end position="306"/>
    </location>
</feature>